<keyword evidence="1" id="KW-0812">Transmembrane</keyword>
<accession>A0A177MXP4</accession>
<dbReference type="Pfam" id="PF19661">
    <property type="entry name" value="DUF6164"/>
    <property type="match status" value="1"/>
</dbReference>
<feature type="transmembrane region" description="Helical" evidence="1">
    <location>
        <begin position="98"/>
        <end position="117"/>
    </location>
</feature>
<evidence type="ECO:0008006" key="4">
    <source>
        <dbReference type="Google" id="ProtNLM"/>
    </source>
</evidence>
<evidence type="ECO:0000313" key="2">
    <source>
        <dbReference type="EMBL" id="OAI10466.1"/>
    </source>
</evidence>
<keyword evidence="1" id="KW-0472">Membrane</keyword>
<dbReference type="EMBL" id="LUUJ01000134">
    <property type="protein sequence ID" value="OAI10466.1"/>
    <property type="molecule type" value="Genomic_DNA"/>
</dbReference>
<dbReference type="AlphaFoldDB" id="A0A177MXP4"/>
<keyword evidence="1" id="KW-1133">Transmembrane helix</keyword>
<organism evidence="2 3">
    <name type="scientific">Methylomonas koyamae</name>
    <dbReference type="NCBI Taxonomy" id="702114"/>
    <lineage>
        <taxon>Bacteria</taxon>
        <taxon>Pseudomonadati</taxon>
        <taxon>Pseudomonadota</taxon>
        <taxon>Gammaproteobacteria</taxon>
        <taxon>Methylococcales</taxon>
        <taxon>Methylococcaceae</taxon>
        <taxon>Methylomonas</taxon>
    </lineage>
</organism>
<dbReference type="Proteomes" id="UP000077857">
    <property type="component" value="Unassembled WGS sequence"/>
</dbReference>
<dbReference type="OrthoDB" id="5569385at2"/>
<dbReference type="InterPro" id="IPR046162">
    <property type="entry name" value="DUF6164"/>
</dbReference>
<name>A0A177MXP4_9GAMM</name>
<gene>
    <name evidence="2" type="ORF">A1507_04065</name>
</gene>
<evidence type="ECO:0000313" key="3">
    <source>
        <dbReference type="Proteomes" id="UP000077857"/>
    </source>
</evidence>
<protein>
    <recommendedName>
        <fullName evidence="4">DUF2007 domain-containing protein</fullName>
    </recommendedName>
</protein>
<evidence type="ECO:0000256" key="1">
    <source>
        <dbReference type="SAM" id="Phobius"/>
    </source>
</evidence>
<sequence>MAILFFSLRGVPADEIEDVRQLLADNGIEFYETSAGTWGTSLAAIWLYHAEDLPVANELFDRYQTQRALTQRAHYQALKSSGAAVGFWRHNLARPLRFVGLSIAIALVAFVSLKWLFELGL</sequence>
<dbReference type="RefSeq" id="WP_064042627.1">
    <property type="nucleotide sequence ID" value="NZ_LUUJ01000134.1"/>
</dbReference>
<proteinExistence type="predicted"/>
<comment type="caution">
    <text evidence="2">The sequence shown here is derived from an EMBL/GenBank/DDBJ whole genome shotgun (WGS) entry which is preliminary data.</text>
</comment>
<reference evidence="2 3" key="1">
    <citation type="submission" date="2016-03" db="EMBL/GenBank/DDBJ databases">
        <authorList>
            <person name="Ploux O."/>
        </authorList>
    </citation>
    <scope>NUCLEOTIDE SEQUENCE [LARGE SCALE GENOMIC DNA]</scope>
    <source>
        <strain evidence="2 3">R-45378</strain>
    </source>
</reference>